<evidence type="ECO:0000256" key="1">
    <source>
        <dbReference type="SAM" id="Phobius"/>
    </source>
</evidence>
<dbReference type="AlphaFoldDB" id="A0A6C0EEC1"/>
<evidence type="ECO:0000313" key="2">
    <source>
        <dbReference type="EMBL" id="QHT27092.1"/>
    </source>
</evidence>
<proteinExistence type="predicted"/>
<accession>A0A6C0EEC1</accession>
<keyword evidence="1" id="KW-1133">Transmembrane helix</keyword>
<name>A0A6C0EEC1_9ZZZZ</name>
<sequence>MNIVFNTIIILVNFYSYWIIFHIFIVIFTTFLFLFFYLLHQVYSLIKFFFLSNIHKFKTYTIKTN</sequence>
<dbReference type="EMBL" id="MN739810">
    <property type="protein sequence ID" value="QHT27092.1"/>
    <property type="molecule type" value="Genomic_DNA"/>
</dbReference>
<feature type="transmembrane region" description="Helical" evidence="1">
    <location>
        <begin position="15"/>
        <end position="39"/>
    </location>
</feature>
<protein>
    <submittedName>
        <fullName evidence="2">Uncharacterized protein</fullName>
    </submittedName>
</protein>
<reference evidence="2" key="1">
    <citation type="journal article" date="2020" name="Nature">
        <title>Giant virus diversity and host interactions through global metagenomics.</title>
        <authorList>
            <person name="Schulz F."/>
            <person name="Roux S."/>
            <person name="Paez-Espino D."/>
            <person name="Jungbluth S."/>
            <person name="Walsh D.A."/>
            <person name="Denef V.J."/>
            <person name="McMahon K.D."/>
            <person name="Konstantinidis K.T."/>
            <person name="Eloe-Fadrosh E.A."/>
            <person name="Kyrpides N.C."/>
            <person name="Woyke T."/>
        </authorList>
    </citation>
    <scope>NUCLEOTIDE SEQUENCE</scope>
    <source>
        <strain evidence="2">GVMAG-M-3300023179-2</strain>
    </source>
</reference>
<keyword evidence="1" id="KW-0812">Transmembrane</keyword>
<organism evidence="2">
    <name type="scientific">viral metagenome</name>
    <dbReference type="NCBI Taxonomy" id="1070528"/>
    <lineage>
        <taxon>unclassified sequences</taxon>
        <taxon>metagenomes</taxon>
        <taxon>organismal metagenomes</taxon>
    </lineage>
</organism>
<keyword evidence="1" id="KW-0472">Membrane</keyword>